<keyword evidence="2" id="KW-0680">Restriction system</keyword>
<comment type="caution">
    <text evidence="6">The sequence shown here is derived from an EMBL/GenBank/DDBJ whole genome shotgun (WGS) entry which is preliminary data.</text>
</comment>
<proteinExistence type="inferred from homology"/>
<keyword evidence="6" id="KW-0540">Nuclease</keyword>
<evidence type="ECO:0000313" key="6">
    <source>
        <dbReference type="EMBL" id="KAA1036888.1"/>
    </source>
</evidence>
<dbReference type="PANTHER" id="PTHR30408">
    <property type="entry name" value="TYPE-1 RESTRICTION ENZYME ECOKI SPECIFICITY PROTEIN"/>
    <property type="match status" value="1"/>
</dbReference>
<comment type="similarity">
    <text evidence="1">Belongs to the type-I restriction system S methylase family.</text>
</comment>
<dbReference type="SUPFAM" id="SSF116734">
    <property type="entry name" value="DNA methylase specificity domain"/>
    <property type="match status" value="2"/>
</dbReference>
<name>A0ABQ6R6H9_9STAP</name>
<feature type="domain" description="Type I restriction modification DNA specificity" evidence="5">
    <location>
        <begin position="18"/>
        <end position="193"/>
    </location>
</feature>
<dbReference type="PANTHER" id="PTHR30408:SF12">
    <property type="entry name" value="TYPE I RESTRICTION ENZYME MJAVIII SPECIFICITY SUBUNIT"/>
    <property type="match status" value="1"/>
</dbReference>
<evidence type="ECO:0000256" key="4">
    <source>
        <dbReference type="SAM" id="Coils"/>
    </source>
</evidence>
<evidence type="ECO:0000256" key="1">
    <source>
        <dbReference type="ARBA" id="ARBA00010923"/>
    </source>
</evidence>
<keyword evidence="6" id="KW-0378">Hydrolase</keyword>
<dbReference type="EMBL" id="SCWC02000010">
    <property type="protein sequence ID" value="KAA1036888.1"/>
    <property type="molecule type" value="Genomic_DNA"/>
</dbReference>
<keyword evidence="3" id="KW-0238">DNA-binding</keyword>
<dbReference type="Gene3D" id="1.10.287.1120">
    <property type="entry name" value="Bipartite methylase S protein"/>
    <property type="match status" value="2"/>
</dbReference>
<dbReference type="Proteomes" id="UP000295735">
    <property type="component" value="Unassembled WGS sequence"/>
</dbReference>
<evidence type="ECO:0000256" key="2">
    <source>
        <dbReference type="ARBA" id="ARBA00022747"/>
    </source>
</evidence>
<keyword evidence="4" id="KW-0175">Coiled coil</keyword>
<organism evidence="6 7">
    <name type="scientific">Macrococcus equipercicus</name>
    <dbReference type="NCBI Taxonomy" id="69967"/>
    <lineage>
        <taxon>Bacteria</taxon>
        <taxon>Bacillati</taxon>
        <taxon>Bacillota</taxon>
        <taxon>Bacilli</taxon>
        <taxon>Bacillales</taxon>
        <taxon>Staphylococcaceae</taxon>
        <taxon>Macrococcus</taxon>
    </lineage>
</organism>
<accession>A0ABQ6R6H9</accession>
<dbReference type="Pfam" id="PF01420">
    <property type="entry name" value="Methylase_S"/>
    <property type="match status" value="2"/>
</dbReference>
<dbReference type="Gene3D" id="3.90.220.20">
    <property type="entry name" value="DNA methylase specificity domains"/>
    <property type="match status" value="2"/>
</dbReference>
<evidence type="ECO:0000313" key="7">
    <source>
        <dbReference type="Proteomes" id="UP000295735"/>
    </source>
</evidence>
<evidence type="ECO:0000256" key="3">
    <source>
        <dbReference type="ARBA" id="ARBA00023125"/>
    </source>
</evidence>
<dbReference type="InterPro" id="IPR044946">
    <property type="entry name" value="Restrct_endonuc_typeI_TRD_sf"/>
</dbReference>
<keyword evidence="6" id="KW-0255">Endonuclease</keyword>
<feature type="domain" description="Type I restriction modification DNA specificity" evidence="5">
    <location>
        <begin position="220"/>
        <end position="383"/>
    </location>
</feature>
<reference evidence="6 7" key="1">
    <citation type="submission" date="2019-09" db="EMBL/GenBank/DDBJ databases">
        <authorList>
            <person name="Mazhar S."/>
            <person name="Altermann E."/>
            <person name="Hill C."/>
            <person name="Mcauliffe O."/>
        </authorList>
    </citation>
    <scope>NUCLEOTIDE SEQUENCE [LARGE SCALE GENOMIC DNA]</scope>
    <source>
        <strain evidence="6 7">ATCC 51831</strain>
    </source>
</reference>
<dbReference type="GO" id="GO:0004519">
    <property type="term" value="F:endonuclease activity"/>
    <property type="evidence" value="ECO:0007669"/>
    <property type="project" value="UniProtKB-KW"/>
</dbReference>
<dbReference type="InterPro" id="IPR052021">
    <property type="entry name" value="Type-I_RS_S_subunit"/>
</dbReference>
<evidence type="ECO:0000259" key="5">
    <source>
        <dbReference type="Pfam" id="PF01420"/>
    </source>
</evidence>
<protein>
    <submittedName>
        <fullName evidence="6">Restriction endonuclease subunit S</fullName>
    </submittedName>
</protein>
<dbReference type="InterPro" id="IPR000055">
    <property type="entry name" value="Restrct_endonuc_typeI_TRD"/>
</dbReference>
<keyword evidence="7" id="KW-1185">Reference proteome</keyword>
<sequence length="399" mass="46024">MTNEKRMPELRFPEFSGEWTNGTFKDFGYFYYGKSAPKWSLVNEGGTPCVRYGELYTKYHGVIRKVGSHTNISLKNLKLSNGGEILIPRVGEKARDFSKVSVLTLPDIAIGEMISVYNTKENPYFIMNYIRGKLTNEFAKRVEGGSVSNLYFTELENIVINIPSLNEQQKIGEFFSKLDRQIELEEKKLALLEEQKKGYMQKIFSQELRFKDENGEDYPEWEEKQLNEIVIYENGLAHENYVVKEGKYILVNSKFISTNGEVKKTVSHGELLAMKGDTLLVLSDLPNGKALAKGYFVSESNRYAVNQRIAKMRPIDTHPYFLFLILNRNKHLLKFDNGVSQTNLRKNDILHIKEFIPVLNEQKKISSLMENMDSCIIKISQKITLLKIKKQELLNNMLV</sequence>
<dbReference type="RefSeq" id="WP_149459792.1">
    <property type="nucleotide sequence ID" value="NZ_SCWC02000010.1"/>
</dbReference>
<feature type="coiled-coil region" evidence="4">
    <location>
        <begin position="175"/>
        <end position="202"/>
    </location>
</feature>
<gene>
    <name evidence="6" type="ORF">ERX35_010175</name>
</gene>